<feature type="region of interest" description="Disordered" evidence="1">
    <location>
        <begin position="41"/>
        <end position="106"/>
    </location>
</feature>
<feature type="non-terminal residue" evidence="2">
    <location>
        <position position="1"/>
    </location>
</feature>
<dbReference type="AlphaFoldDB" id="A0A699QAG0"/>
<feature type="compositionally biased region" description="Low complexity" evidence="1">
    <location>
        <begin position="67"/>
        <end position="81"/>
    </location>
</feature>
<proteinExistence type="predicted"/>
<sequence>MRHYIKNMSAAYYSSGRTMAWANKFKGDDLIAEYNKIKSSIKSSTTSQGVKRSGPTLEPGSPKKMKSTTGSSLGSTPTDTGVSTDESVPADQRVPSDQSVPADTSIPAGTCVSAEAATSTIPVNAPLDEDEPAEESSSLRSTDDPDAPHTVDITFASDDSDEDDTPHPIITGVHLLGWQVVPFGLGTIHTLLCHGGIRKTFTTLREILHMVDRQTLIRLYGFVDVLSQKQPLDGLALSL</sequence>
<feature type="region of interest" description="Disordered" evidence="1">
    <location>
        <begin position="119"/>
        <end position="164"/>
    </location>
</feature>
<gene>
    <name evidence="2" type="ORF">Tci_836528</name>
</gene>
<comment type="caution">
    <text evidence="2">The sequence shown here is derived from an EMBL/GenBank/DDBJ whole genome shotgun (WGS) entry which is preliminary data.</text>
</comment>
<accession>A0A699QAG0</accession>
<protein>
    <submittedName>
        <fullName evidence="2">Uncharacterized protein</fullName>
    </submittedName>
</protein>
<dbReference type="EMBL" id="BKCJ011002800">
    <property type="protein sequence ID" value="GFC64558.1"/>
    <property type="molecule type" value="Genomic_DNA"/>
</dbReference>
<reference evidence="2" key="1">
    <citation type="journal article" date="2019" name="Sci. Rep.">
        <title>Draft genome of Tanacetum cinerariifolium, the natural source of mosquito coil.</title>
        <authorList>
            <person name="Yamashiro T."/>
            <person name="Shiraishi A."/>
            <person name="Satake H."/>
            <person name="Nakayama K."/>
        </authorList>
    </citation>
    <scope>NUCLEOTIDE SEQUENCE</scope>
</reference>
<evidence type="ECO:0000313" key="2">
    <source>
        <dbReference type="EMBL" id="GFC64558.1"/>
    </source>
</evidence>
<organism evidence="2">
    <name type="scientific">Tanacetum cinerariifolium</name>
    <name type="common">Dalmatian daisy</name>
    <name type="synonym">Chrysanthemum cinerariifolium</name>
    <dbReference type="NCBI Taxonomy" id="118510"/>
    <lineage>
        <taxon>Eukaryota</taxon>
        <taxon>Viridiplantae</taxon>
        <taxon>Streptophyta</taxon>
        <taxon>Embryophyta</taxon>
        <taxon>Tracheophyta</taxon>
        <taxon>Spermatophyta</taxon>
        <taxon>Magnoliopsida</taxon>
        <taxon>eudicotyledons</taxon>
        <taxon>Gunneridae</taxon>
        <taxon>Pentapetalae</taxon>
        <taxon>asterids</taxon>
        <taxon>campanulids</taxon>
        <taxon>Asterales</taxon>
        <taxon>Asteraceae</taxon>
        <taxon>Asteroideae</taxon>
        <taxon>Anthemideae</taxon>
        <taxon>Anthemidinae</taxon>
        <taxon>Tanacetum</taxon>
    </lineage>
</organism>
<name>A0A699QAG0_TANCI</name>
<evidence type="ECO:0000256" key="1">
    <source>
        <dbReference type="SAM" id="MobiDB-lite"/>
    </source>
</evidence>